<proteinExistence type="predicted"/>
<dbReference type="EMBL" id="KK198759">
    <property type="protein sequence ID" value="KCW65701.1"/>
    <property type="molecule type" value="Genomic_DNA"/>
</dbReference>
<gene>
    <name evidence="1" type="ORF">EUGRSUZ_G03080</name>
</gene>
<dbReference type="Gramene" id="KCW65701">
    <property type="protein sequence ID" value="KCW65701"/>
    <property type="gene ID" value="EUGRSUZ_G03080"/>
</dbReference>
<evidence type="ECO:0000313" key="1">
    <source>
        <dbReference type="EMBL" id="KCW65701.1"/>
    </source>
</evidence>
<protein>
    <submittedName>
        <fullName evidence="1">Uncharacterized protein</fullName>
    </submittedName>
</protein>
<dbReference type="AlphaFoldDB" id="A0A059BIH3"/>
<name>A0A059BIH3_EUCGR</name>
<reference evidence="1" key="1">
    <citation type="submission" date="2013-07" db="EMBL/GenBank/DDBJ databases">
        <title>The genome of Eucalyptus grandis.</title>
        <authorList>
            <person name="Schmutz J."/>
            <person name="Hayes R."/>
            <person name="Myburg A."/>
            <person name="Tuskan G."/>
            <person name="Grattapaglia D."/>
            <person name="Rokhsar D.S."/>
        </authorList>
    </citation>
    <scope>NUCLEOTIDE SEQUENCE</scope>
    <source>
        <tissue evidence="1">Leaf extractions</tissue>
    </source>
</reference>
<accession>A0A059BIH3</accession>
<dbReference type="InParanoid" id="A0A059BIH3"/>
<organism evidence="1">
    <name type="scientific">Eucalyptus grandis</name>
    <name type="common">Flooded gum</name>
    <dbReference type="NCBI Taxonomy" id="71139"/>
    <lineage>
        <taxon>Eukaryota</taxon>
        <taxon>Viridiplantae</taxon>
        <taxon>Streptophyta</taxon>
        <taxon>Embryophyta</taxon>
        <taxon>Tracheophyta</taxon>
        <taxon>Spermatophyta</taxon>
        <taxon>Magnoliopsida</taxon>
        <taxon>eudicotyledons</taxon>
        <taxon>Gunneridae</taxon>
        <taxon>Pentapetalae</taxon>
        <taxon>rosids</taxon>
        <taxon>malvids</taxon>
        <taxon>Myrtales</taxon>
        <taxon>Myrtaceae</taxon>
        <taxon>Myrtoideae</taxon>
        <taxon>Eucalypteae</taxon>
        <taxon>Eucalyptus</taxon>
    </lineage>
</organism>
<sequence>MCMIRSVIQQPKQNKTKRPGTHVRTQLHLHHKYSTEAKLKESGDEKTERIAKDQTQAAIRGAESQRPRGIDDRLGLLPVQRFVLVAERGPVHPVVDVGQEVASLEGRRDELDPASVERVVQDGVAHLVALELGVEVAARLGLEGLVVGDAVLVVLADDADLGGADGLRLVQGPRAEVLAALAVDHALHDDLHGLGDGLFGDILVGRRRGGDRS</sequence>